<organism evidence="2 3">
    <name type="scientific">Senna tora</name>
    <dbReference type="NCBI Taxonomy" id="362788"/>
    <lineage>
        <taxon>Eukaryota</taxon>
        <taxon>Viridiplantae</taxon>
        <taxon>Streptophyta</taxon>
        <taxon>Embryophyta</taxon>
        <taxon>Tracheophyta</taxon>
        <taxon>Spermatophyta</taxon>
        <taxon>Magnoliopsida</taxon>
        <taxon>eudicotyledons</taxon>
        <taxon>Gunneridae</taxon>
        <taxon>Pentapetalae</taxon>
        <taxon>rosids</taxon>
        <taxon>fabids</taxon>
        <taxon>Fabales</taxon>
        <taxon>Fabaceae</taxon>
        <taxon>Caesalpinioideae</taxon>
        <taxon>Cassia clade</taxon>
        <taxon>Senna</taxon>
    </lineage>
</organism>
<feature type="region of interest" description="Disordered" evidence="1">
    <location>
        <begin position="213"/>
        <end position="264"/>
    </location>
</feature>
<proteinExistence type="predicted"/>
<keyword evidence="3" id="KW-1185">Reference proteome</keyword>
<gene>
    <name evidence="2" type="ORF">G2W53_013957</name>
</gene>
<protein>
    <recommendedName>
        <fullName evidence="4">Retrotransposon Copia-like N-terminal domain-containing protein</fullName>
    </recommendedName>
</protein>
<evidence type="ECO:0000313" key="2">
    <source>
        <dbReference type="EMBL" id="KAF7831624.1"/>
    </source>
</evidence>
<feature type="compositionally biased region" description="Basic and acidic residues" evidence="1">
    <location>
        <begin position="213"/>
        <end position="223"/>
    </location>
</feature>
<dbReference type="AlphaFoldDB" id="A0A834U0K3"/>
<feature type="compositionally biased region" description="Low complexity" evidence="1">
    <location>
        <begin position="233"/>
        <end position="249"/>
    </location>
</feature>
<name>A0A834U0K3_9FABA</name>
<dbReference type="OrthoDB" id="1845088at2759"/>
<evidence type="ECO:0000256" key="1">
    <source>
        <dbReference type="SAM" id="MobiDB-lite"/>
    </source>
</evidence>
<evidence type="ECO:0008006" key="4">
    <source>
        <dbReference type="Google" id="ProtNLM"/>
    </source>
</evidence>
<sequence>MASSASSASSATIGSSVLGAQATKSHSLFNSSSQTASIKLDRDNYLVWEFVVRSLIKGNRLLSHIDGLVPPHPPKIAQVGLVKMLKVKHLGEEAHLKVEIAAVEEDHRMVAVVVEATVETGHIVPPTHGRGYGSNTGGFSPQSPQAFYAGFLNKHSTPLEHKCIVPLFLGGTHSGSVNEASKEGIQNNENKAIALMEAPTDTSLPNTAQARDEFDHSNDRLSPCEDISESCDNSSNSSSPNSASSASASGPFSTTDKVSENVEP</sequence>
<dbReference type="Proteomes" id="UP000634136">
    <property type="component" value="Unassembled WGS sequence"/>
</dbReference>
<comment type="caution">
    <text evidence="2">The sequence shown here is derived from an EMBL/GenBank/DDBJ whole genome shotgun (WGS) entry which is preliminary data.</text>
</comment>
<accession>A0A834U0K3</accession>
<evidence type="ECO:0000313" key="3">
    <source>
        <dbReference type="Proteomes" id="UP000634136"/>
    </source>
</evidence>
<dbReference type="EMBL" id="JAAIUW010000005">
    <property type="protein sequence ID" value="KAF7831624.1"/>
    <property type="molecule type" value="Genomic_DNA"/>
</dbReference>
<reference evidence="2" key="1">
    <citation type="submission" date="2020-09" db="EMBL/GenBank/DDBJ databases">
        <title>Genome-Enabled Discovery of Anthraquinone Biosynthesis in Senna tora.</title>
        <authorList>
            <person name="Kang S.-H."/>
            <person name="Pandey R.P."/>
            <person name="Lee C.-M."/>
            <person name="Sim J.-S."/>
            <person name="Jeong J.-T."/>
            <person name="Choi B.-S."/>
            <person name="Jung M."/>
            <person name="Ginzburg D."/>
            <person name="Zhao K."/>
            <person name="Won S.Y."/>
            <person name="Oh T.-J."/>
            <person name="Yu Y."/>
            <person name="Kim N.-H."/>
            <person name="Lee O.R."/>
            <person name="Lee T.-H."/>
            <person name="Bashyal P."/>
            <person name="Kim T.-S."/>
            <person name="Lee W.-H."/>
            <person name="Kawkins C."/>
            <person name="Kim C.-K."/>
            <person name="Kim J.S."/>
            <person name="Ahn B.O."/>
            <person name="Rhee S.Y."/>
            <person name="Sohng J.K."/>
        </authorList>
    </citation>
    <scope>NUCLEOTIDE SEQUENCE</scope>
    <source>
        <tissue evidence="2">Leaf</tissue>
    </source>
</reference>